<dbReference type="PANTHER" id="PTHR30237">
    <property type="entry name" value="MURAMOYLTETRAPEPTIDE CARBOXYPEPTIDASE"/>
    <property type="match status" value="1"/>
</dbReference>
<gene>
    <name evidence="10" type="ORF">A8C56_02120</name>
</gene>
<comment type="similarity">
    <text evidence="1">Belongs to the peptidase S66 family.</text>
</comment>
<dbReference type="STRING" id="1176587.A8C56_02120"/>
<dbReference type="SUPFAM" id="SSF141986">
    <property type="entry name" value="LD-carboxypeptidase A C-terminal domain-like"/>
    <property type="match status" value="1"/>
</dbReference>
<dbReference type="Pfam" id="PF17676">
    <property type="entry name" value="Peptidase_S66C"/>
    <property type="match status" value="1"/>
</dbReference>
<feature type="active site" description="Charge relay system" evidence="6">
    <location>
        <position position="316"/>
    </location>
</feature>
<dbReference type="GO" id="GO:0006508">
    <property type="term" value="P:proteolysis"/>
    <property type="evidence" value="ECO:0007669"/>
    <property type="project" value="UniProtKB-KW"/>
</dbReference>
<keyword evidence="2 10" id="KW-0121">Carboxypeptidase</keyword>
<dbReference type="Proteomes" id="UP000077667">
    <property type="component" value="Chromosome"/>
</dbReference>
<feature type="domain" description="LD-carboxypeptidase N-terminal" evidence="8">
    <location>
        <begin position="48"/>
        <end position="163"/>
    </location>
</feature>
<proteinExistence type="inferred from homology"/>
<dbReference type="CDD" id="cd07025">
    <property type="entry name" value="Peptidase_S66"/>
    <property type="match status" value="1"/>
</dbReference>
<evidence type="ECO:0000259" key="8">
    <source>
        <dbReference type="Pfam" id="PF02016"/>
    </source>
</evidence>
<evidence type="ECO:0000256" key="2">
    <source>
        <dbReference type="ARBA" id="ARBA00022645"/>
    </source>
</evidence>
<dbReference type="RefSeq" id="WP_067751410.1">
    <property type="nucleotide sequence ID" value="NZ_CP015772.1"/>
</dbReference>
<keyword evidence="5" id="KW-0720">Serine protease</keyword>
<dbReference type="OrthoDB" id="9807329at2"/>
<feature type="chain" id="PRO_5008389658" evidence="7">
    <location>
        <begin position="27"/>
        <end position="343"/>
    </location>
</feature>
<dbReference type="KEGG" id="nia:A8C56_02120"/>
<keyword evidence="7" id="KW-0732">Signal</keyword>
<organism evidence="10 11">
    <name type="scientific">Niabella ginsenosidivorans</name>
    <dbReference type="NCBI Taxonomy" id="1176587"/>
    <lineage>
        <taxon>Bacteria</taxon>
        <taxon>Pseudomonadati</taxon>
        <taxon>Bacteroidota</taxon>
        <taxon>Chitinophagia</taxon>
        <taxon>Chitinophagales</taxon>
        <taxon>Chitinophagaceae</taxon>
        <taxon>Niabella</taxon>
    </lineage>
</organism>
<dbReference type="InterPro" id="IPR027461">
    <property type="entry name" value="Carboxypeptidase_A_C_sf"/>
</dbReference>
<dbReference type="PANTHER" id="PTHR30237:SF2">
    <property type="entry name" value="MUREIN TETRAPEPTIDE CARBOXYPEPTIDASE"/>
    <property type="match status" value="1"/>
</dbReference>
<keyword evidence="3" id="KW-0645">Protease</keyword>
<dbReference type="Gene3D" id="3.50.30.60">
    <property type="entry name" value="LD-carboxypeptidase A C-terminal domain-like"/>
    <property type="match status" value="1"/>
</dbReference>
<protein>
    <submittedName>
        <fullName evidence="10">LD-carboxypeptidase</fullName>
    </submittedName>
</protein>
<evidence type="ECO:0000313" key="10">
    <source>
        <dbReference type="EMBL" id="ANH79932.1"/>
    </source>
</evidence>
<feature type="active site" description="Charge relay system" evidence="6">
    <location>
        <position position="245"/>
    </location>
</feature>
<dbReference type="AlphaFoldDB" id="A0A1A9HZT3"/>
<accession>A0A1A9HZT3</accession>
<evidence type="ECO:0000256" key="1">
    <source>
        <dbReference type="ARBA" id="ARBA00010233"/>
    </source>
</evidence>
<evidence type="ECO:0000256" key="6">
    <source>
        <dbReference type="PIRSR" id="PIRSR028757-1"/>
    </source>
</evidence>
<feature type="signal peptide" evidence="7">
    <location>
        <begin position="1"/>
        <end position="26"/>
    </location>
</feature>
<evidence type="ECO:0000256" key="3">
    <source>
        <dbReference type="ARBA" id="ARBA00022670"/>
    </source>
</evidence>
<dbReference type="Gene3D" id="3.40.50.10740">
    <property type="entry name" value="Class I glutamine amidotransferase-like"/>
    <property type="match status" value="1"/>
</dbReference>
<dbReference type="InterPro" id="IPR027478">
    <property type="entry name" value="LdcA_N"/>
</dbReference>
<evidence type="ECO:0000256" key="4">
    <source>
        <dbReference type="ARBA" id="ARBA00022801"/>
    </source>
</evidence>
<evidence type="ECO:0000259" key="9">
    <source>
        <dbReference type="Pfam" id="PF17676"/>
    </source>
</evidence>
<sequence>MNRKTFVQSSLAALTAAGLPASMAYAGAQKQVDISGEIPPFLKPGDLIGITSPAGYITREEILPAAALMQQWGFKIRAGYTIGKRDFTFGGTDAERLDDLQKMLDDADVKAIMCARGGYGSVRIVDGLKWDQFRQRPKWVIGFSDITVLHSHIHRNFGIATIHSKMCNSFPDVWETADPLQKDTIESIRKALTGEKMMYSAEAFNSVNKPGTATGILVGGNLKTLETLAGSASDIHTDGKILFVEDTGEYMYSIDRMLWNLKRTGKLAKLAGLIVGGMKLKQDPLDEQFGKNIYDSVLEKTKEYSYPVCFDFPVGHQIDNYAYRCGTRHQLNVTIKTATLNSL</sequence>
<dbReference type="GO" id="GO:0008236">
    <property type="term" value="F:serine-type peptidase activity"/>
    <property type="evidence" value="ECO:0007669"/>
    <property type="project" value="UniProtKB-KW"/>
</dbReference>
<dbReference type="GO" id="GO:0004180">
    <property type="term" value="F:carboxypeptidase activity"/>
    <property type="evidence" value="ECO:0007669"/>
    <property type="project" value="UniProtKB-KW"/>
</dbReference>
<evidence type="ECO:0000256" key="5">
    <source>
        <dbReference type="ARBA" id="ARBA00022825"/>
    </source>
</evidence>
<dbReference type="PIRSF" id="PIRSF028757">
    <property type="entry name" value="LD-carboxypeptidase"/>
    <property type="match status" value="1"/>
</dbReference>
<reference evidence="10 11" key="1">
    <citation type="submission" date="2016-05" db="EMBL/GenBank/DDBJ databases">
        <title>Niabella ginsenosidivorans BS26 whole genome sequencing.</title>
        <authorList>
            <person name="Im W.T."/>
            <person name="Siddiqi M.Z."/>
        </authorList>
    </citation>
    <scope>NUCLEOTIDE SEQUENCE [LARGE SCALE GENOMIC DNA]</scope>
    <source>
        <strain evidence="10 11">BS26</strain>
    </source>
</reference>
<feature type="active site" description="Nucleophile" evidence="6">
    <location>
        <position position="144"/>
    </location>
</feature>
<dbReference type="InterPro" id="IPR003507">
    <property type="entry name" value="S66_fam"/>
</dbReference>
<dbReference type="InterPro" id="IPR029062">
    <property type="entry name" value="Class_I_gatase-like"/>
</dbReference>
<name>A0A1A9HZT3_9BACT</name>
<keyword evidence="11" id="KW-1185">Reference proteome</keyword>
<keyword evidence="4" id="KW-0378">Hydrolase</keyword>
<evidence type="ECO:0000256" key="7">
    <source>
        <dbReference type="SAM" id="SignalP"/>
    </source>
</evidence>
<evidence type="ECO:0000313" key="11">
    <source>
        <dbReference type="Proteomes" id="UP000077667"/>
    </source>
</evidence>
<dbReference type="Pfam" id="PF02016">
    <property type="entry name" value="Peptidase_S66"/>
    <property type="match status" value="1"/>
</dbReference>
<dbReference type="InterPro" id="IPR040921">
    <property type="entry name" value="Peptidase_S66C"/>
</dbReference>
<feature type="domain" description="LD-carboxypeptidase C-terminal" evidence="9">
    <location>
        <begin position="214"/>
        <end position="331"/>
    </location>
</feature>
<dbReference type="SUPFAM" id="SSF52317">
    <property type="entry name" value="Class I glutamine amidotransferase-like"/>
    <property type="match status" value="1"/>
</dbReference>
<dbReference type="InterPro" id="IPR040449">
    <property type="entry name" value="Peptidase_S66_N"/>
</dbReference>
<dbReference type="EMBL" id="CP015772">
    <property type="protein sequence ID" value="ANH79932.1"/>
    <property type="molecule type" value="Genomic_DNA"/>
</dbReference>